<dbReference type="PRINTS" id="PR00722">
    <property type="entry name" value="CHYMOTRYPSIN"/>
</dbReference>
<dbReference type="InterPro" id="IPR043504">
    <property type="entry name" value="Peptidase_S1_PA_chymotrypsin"/>
</dbReference>
<evidence type="ECO:0000313" key="15">
    <source>
        <dbReference type="Proteomes" id="UP001152888"/>
    </source>
</evidence>
<evidence type="ECO:0000256" key="6">
    <source>
        <dbReference type="ARBA" id="ARBA00022825"/>
    </source>
</evidence>
<dbReference type="EC" id="3.4.21.4" evidence="10"/>
<dbReference type="InterPro" id="IPR001314">
    <property type="entry name" value="Peptidase_S1A"/>
</dbReference>
<dbReference type="Proteomes" id="UP001152888">
    <property type="component" value="Unassembled WGS sequence"/>
</dbReference>
<sequence length="256" mass="27649">MIQILVVCLLVSGSIDQSLALIPLKLGPRIIGGHDTKIENHPHQVGLIVDGSFNCGASIISPTWLLTAAHCLYGIEVNQITVFANSTLINSGVMASVNKTISHEIFKYPLEDYDIALIQLSEPLECVNCKPIELDTIGAKLNDNATITGWGKIREIDIEAHDILQEAKVRVLNQTSCAEWYLERYKYVTERMFCAGYPEGGIDACGGDSGGPIVVGGKLTGVTAWGLGCAEPNLPGVYSKVSAYLDWIKKHSGIGH</sequence>
<dbReference type="OrthoDB" id="6745777at2759"/>
<dbReference type="InterPro" id="IPR018114">
    <property type="entry name" value="TRYPSIN_HIS"/>
</dbReference>
<evidence type="ECO:0000256" key="5">
    <source>
        <dbReference type="ARBA" id="ARBA00022801"/>
    </source>
</evidence>
<evidence type="ECO:0000313" key="14">
    <source>
        <dbReference type="EMBL" id="CAH1956058.1"/>
    </source>
</evidence>
<protein>
    <recommendedName>
        <fullName evidence="10">trypsin</fullName>
        <ecNumber evidence="10">3.4.21.4</ecNumber>
    </recommendedName>
</protein>
<keyword evidence="7" id="KW-0865">Zymogen</keyword>
<evidence type="ECO:0000256" key="2">
    <source>
        <dbReference type="ARBA" id="ARBA00022670"/>
    </source>
</evidence>
<comment type="catalytic activity">
    <reaction evidence="9">
        <text>Preferential cleavage: Arg-|-Xaa, Lys-|-Xaa.</text>
        <dbReference type="EC" id="3.4.21.4"/>
    </reaction>
</comment>
<reference evidence="14" key="1">
    <citation type="submission" date="2022-03" db="EMBL/GenBank/DDBJ databases">
        <authorList>
            <person name="Sayadi A."/>
        </authorList>
    </citation>
    <scope>NUCLEOTIDE SEQUENCE</scope>
</reference>
<comment type="similarity">
    <text evidence="1">Belongs to the peptidase S1 family.</text>
</comment>
<feature type="chain" id="PRO_5040118476" description="trypsin" evidence="12">
    <location>
        <begin position="21"/>
        <end position="256"/>
    </location>
</feature>
<keyword evidence="15" id="KW-1185">Reference proteome</keyword>
<keyword evidence="8" id="KW-1015">Disulfide bond</keyword>
<dbReference type="InterPro" id="IPR001254">
    <property type="entry name" value="Trypsin_dom"/>
</dbReference>
<dbReference type="InterPro" id="IPR050430">
    <property type="entry name" value="Peptidase_S1"/>
</dbReference>
<dbReference type="Pfam" id="PF00089">
    <property type="entry name" value="Trypsin"/>
    <property type="match status" value="1"/>
</dbReference>
<keyword evidence="3 12" id="KW-0732">Signal</keyword>
<evidence type="ECO:0000256" key="9">
    <source>
        <dbReference type="ARBA" id="ARBA00036320"/>
    </source>
</evidence>
<keyword evidence="5 11" id="KW-0378">Hydrolase</keyword>
<gene>
    <name evidence="14" type="ORF">ACAOBT_LOCUS1399</name>
</gene>
<organism evidence="14 15">
    <name type="scientific">Acanthoscelides obtectus</name>
    <name type="common">Bean weevil</name>
    <name type="synonym">Bruchus obtectus</name>
    <dbReference type="NCBI Taxonomy" id="200917"/>
    <lineage>
        <taxon>Eukaryota</taxon>
        <taxon>Metazoa</taxon>
        <taxon>Ecdysozoa</taxon>
        <taxon>Arthropoda</taxon>
        <taxon>Hexapoda</taxon>
        <taxon>Insecta</taxon>
        <taxon>Pterygota</taxon>
        <taxon>Neoptera</taxon>
        <taxon>Endopterygota</taxon>
        <taxon>Coleoptera</taxon>
        <taxon>Polyphaga</taxon>
        <taxon>Cucujiformia</taxon>
        <taxon>Chrysomeloidea</taxon>
        <taxon>Chrysomelidae</taxon>
        <taxon>Bruchinae</taxon>
        <taxon>Bruchini</taxon>
        <taxon>Acanthoscelides</taxon>
    </lineage>
</organism>
<evidence type="ECO:0000256" key="3">
    <source>
        <dbReference type="ARBA" id="ARBA00022729"/>
    </source>
</evidence>
<evidence type="ECO:0000256" key="1">
    <source>
        <dbReference type="ARBA" id="ARBA00007664"/>
    </source>
</evidence>
<dbReference type="GO" id="GO:0007586">
    <property type="term" value="P:digestion"/>
    <property type="evidence" value="ECO:0007669"/>
    <property type="project" value="UniProtKB-KW"/>
</dbReference>
<keyword evidence="4" id="KW-0222">Digestion</keyword>
<dbReference type="CDD" id="cd00190">
    <property type="entry name" value="Tryp_SPc"/>
    <property type="match status" value="1"/>
</dbReference>
<dbReference type="InterPro" id="IPR033116">
    <property type="entry name" value="TRYPSIN_SER"/>
</dbReference>
<feature type="domain" description="Peptidase S1" evidence="13">
    <location>
        <begin position="30"/>
        <end position="253"/>
    </location>
</feature>
<evidence type="ECO:0000256" key="7">
    <source>
        <dbReference type="ARBA" id="ARBA00023145"/>
    </source>
</evidence>
<dbReference type="SUPFAM" id="SSF50494">
    <property type="entry name" value="Trypsin-like serine proteases"/>
    <property type="match status" value="1"/>
</dbReference>
<dbReference type="PROSITE" id="PS00134">
    <property type="entry name" value="TRYPSIN_HIS"/>
    <property type="match status" value="1"/>
</dbReference>
<name>A0A9P0NWX4_ACAOB</name>
<dbReference type="GO" id="GO:0006508">
    <property type="term" value="P:proteolysis"/>
    <property type="evidence" value="ECO:0007669"/>
    <property type="project" value="UniProtKB-KW"/>
</dbReference>
<feature type="signal peptide" evidence="12">
    <location>
        <begin position="1"/>
        <end position="20"/>
    </location>
</feature>
<evidence type="ECO:0000259" key="13">
    <source>
        <dbReference type="PROSITE" id="PS50240"/>
    </source>
</evidence>
<accession>A0A9P0NWX4</accession>
<evidence type="ECO:0000256" key="4">
    <source>
        <dbReference type="ARBA" id="ARBA00022757"/>
    </source>
</evidence>
<proteinExistence type="inferred from homology"/>
<evidence type="ECO:0000256" key="8">
    <source>
        <dbReference type="ARBA" id="ARBA00023157"/>
    </source>
</evidence>
<keyword evidence="2 11" id="KW-0645">Protease</keyword>
<dbReference type="FunFam" id="2.40.10.10:FF:000077">
    <property type="entry name" value="Predicted protein"/>
    <property type="match status" value="1"/>
</dbReference>
<comment type="caution">
    <text evidence="14">The sequence shown here is derived from an EMBL/GenBank/DDBJ whole genome shotgun (WGS) entry which is preliminary data.</text>
</comment>
<dbReference type="AlphaFoldDB" id="A0A9P0NWX4"/>
<dbReference type="InterPro" id="IPR009003">
    <property type="entry name" value="Peptidase_S1_PA"/>
</dbReference>
<dbReference type="GO" id="GO:0004252">
    <property type="term" value="F:serine-type endopeptidase activity"/>
    <property type="evidence" value="ECO:0007669"/>
    <property type="project" value="UniProtKB-EC"/>
</dbReference>
<dbReference type="SMART" id="SM00020">
    <property type="entry name" value="Tryp_SPc"/>
    <property type="match status" value="1"/>
</dbReference>
<evidence type="ECO:0000256" key="12">
    <source>
        <dbReference type="SAM" id="SignalP"/>
    </source>
</evidence>
<dbReference type="PANTHER" id="PTHR24276:SF97">
    <property type="entry name" value="GH13245P2-RELATED"/>
    <property type="match status" value="1"/>
</dbReference>
<evidence type="ECO:0000256" key="11">
    <source>
        <dbReference type="RuleBase" id="RU363034"/>
    </source>
</evidence>
<evidence type="ECO:0000256" key="10">
    <source>
        <dbReference type="ARBA" id="ARBA00038868"/>
    </source>
</evidence>
<keyword evidence="6 11" id="KW-0720">Serine protease</keyword>
<dbReference type="PROSITE" id="PS50240">
    <property type="entry name" value="TRYPSIN_DOM"/>
    <property type="match status" value="1"/>
</dbReference>
<dbReference type="Gene3D" id="2.40.10.10">
    <property type="entry name" value="Trypsin-like serine proteases"/>
    <property type="match status" value="1"/>
</dbReference>
<dbReference type="EMBL" id="CAKOFQ010006663">
    <property type="protein sequence ID" value="CAH1956058.1"/>
    <property type="molecule type" value="Genomic_DNA"/>
</dbReference>
<dbReference type="PANTHER" id="PTHR24276">
    <property type="entry name" value="POLYSERASE-RELATED"/>
    <property type="match status" value="1"/>
</dbReference>
<dbReference type="PROSITE" id="PS00135">
    <property type="entry name" value="TRYPSIN_SER"/>
    <property type="match status" value="1"/>
</dbReference>